<dbReference type="EMBL" id="JAANGI010000001">
    <property type="protein sequence ID" value="MBT8590323.1"/>
    <property type="molecule type" value="Genomic_DNA"/>
</dbReference>
<comment type="caution">
    <text evidence="1">The sequence shown here is derived from an EMBL/GenBank/DDBJ whole genome shotgun (WGS) entry which is preliminary data.</text>
</comment>
<evidence type="ECO:0000313" key="1">
    <source>
        <dbReference type="EMBL" id="MBT8590323.1"/>
    </source>
</evidence>
<dbReference type="Proteomes" id="UP000762271">
    <property type="component" value="Unassembled WGS sequence"/>
</dbReference>
<protein>
    <submittedName>
        <fullName evidence="1">Uncharacterized protein</fullName>
    </submittedName>
</protein>
<organism evidence="1 2">
    <name type="scientific">Polynucleobacter paneuropaeus</name>
    <dbReference type="NCBI Taxonomy" id="2527775"/>
    <lineage>
        <taxon>Bacteria</taxon>
        <taxon>Pseudomonadati</taxon>
        <taxon>Pseudomonadota</taxon>
        <taxon>Betaproteobacteria</taxon>
        <taxon>Burkholderiales</taxon>
        <taxon>Burkholderiaceae</taxon>
        <taxon>Polynucleobacter</taxon>
    </lineage>
</organism>
<name>A0AAE3CGS9_9BURK</name>
<accession>A0AAE3CGS9</accession>
<sequence>MSLALDHLVNKNCFFFACPNWIYEDSLLETNALWEIANQVYLRPRRHQALSFVLPFLVCELRIANSKQYLRLLLIYGHEVSSMIGSVNHLMKQEKGMKAWVTQLNFELNLNSIGDIGNRLLEKSYQYDFICFLRFHEPHHKTLKGHWEKVELINSD</sequence>
<evidence type="ECO:0000313" key="2">
    <source>
        <dbReference type="Proteomes" id="UP000762271"/>
    </source>
</evidence>
<reference evidence="1" key="1">
    <citation type="journal article" date="2021" name="Genome Biol. Evol.">
        <title>Continental-Scale Gene Flow Prevents Allopatric Divergence of Pelagic Freshwater Bacteria.</title>
        <authorList>
            <person name="Hoetzinger M."/>
            <person name="Pitt A."/>
            <person name="Huemer A."/>
            <person name="Hahn M.W."/>
        </authorList>
    </citation>
    <scope>NUCLEOTIDE SEQUENCE</scope>
    <source>
        <strain evidence="1">AP-YLGG-20-G6</strain>
    </source>
</reference>
<gene>
    <name evidence="1" type="ORF">G6693_00035</name>
</gene>
<proteinExistence type="predicted"/>
<dbReference type="AlphaFoldDB" id="A0AAE3CGS9"/>